<accession>K6ZHV2</accession>
<name>K6ZHV2_9ALTE</name>
<comment type="caution">
    <text evidence="1">The sequence shown here is derived from an EMBL/GenBank/DDBJ whole genome shotgun (WGS) entry which is preliminary data.</text>
</comment>
<proteinExistence type="predicted"/>
<dbReference type="OrthoDB" id="6228374at2"/>
<dbReference type="EMBL" id="BAEQ01000024">
    <property type="protein sequence ID" value="GAC28473.1"/>
    <property type="molecule type" value="Genomic_DNA"/>
</dbReference>
<organism evidence="1 2">
    <name type="scientific">Brumicola pallidula DSM 14239 = ACAM 615</name>
    <dbReference type="NCBI Taxonomy" id="1121922"/>
    <lineage>
        <taxon>Bacteria</taxon>
        <taxon>Pseudomonadati</taxon>
        <taxon>Pseudomonadota</taxon>
        <taxon>Gammaproteobacteria</taxon>
        <taxon>Alteromonadales</taxon>
        <taxon>Alteromonadaceae</taxon>
        <taxon>Brumicola</taxon>
    </lineage>
</organism>
<sequence>MQTIVSDNEYYSVGFSLGKLDGLLNDGLLNGGLLNDGLLNDGGRNGLITYNYHMSGFKNDGWVVGTGIGFYDEKSYTQLFTHERISPSKKALFTIDIGYKF</sequence>
<keyword evidence="2" id="KW-1185">Reference proteome</keyword>
<evidence type="ECO:0000313" key="2">
    <source>
        <dbReference type="Proteomes" id="UP000006251"/>
    </source>
</evidence>
<reference evidence="2" key="1">
    <citation type="journal article" date="2014" name="Environ. Microbiol.">
        <title>Comparative genomics of the marine bacterial genus Glaciecola reveals the high degree of genomic diversity and genomic characteristic for cold adaptation.</title>
        <authorList>
            <person name="Qin Q.L."/>
            <person name="Xie B.B."/>
            <person name="Yu Y."/>
            <person name="Shu Y.L."/>
            <person name="Rong J.C."/>
            <person name="Zhang Y.J."/>
            <person name="Zhao D.L."/>
            <person name="Chen X.L."/>
            <person name="Zhang X.Y."/>
            <person name="Chen B."/>
            <person name="Zhou B.C."/>
            <person name="Zhang Y.Z."/>
        </authorList>
    </citation>
    <scope>NUCLEOTIDE SEQUENCE [LARGE SCALE GENOMIC DNA]</scope>
    <source>
        <strain evidence="2">ACAM 615</strain>
    </source>
</reference>
<protein>
    <submittedName>
        <fullName evidence="1">Uncharacterized protein</fullName>
    </submittedName>
</protein>
<evidence type="ECO:0000313" key="1">
    <source>
        <dbReference type="EMBL" id="GAC28473.1"/>
    </source>
</evidence>
<gene>
    <name evidence="1" type="ORF">GPAL_1609</name>
</gene>
<dbReference type="AlphaFoldDB" id="K6ZHV2"/>
<dbReference type="Proteomes" id="UP000006251">
    <property type="component" value="Unassembled WGS sequence"/>
</dbReference>
<dbReference type="RefSeq" id="WP_006010680.1">
    <property type="nucleotide sequence ID" value="NZ_AUAV01000015.1"/>
</dbReference>